<dbReference type="InterPro" id="IPR000073">
    <property type="entry name" value="AB_hydrolase_1"/>
</dbReference>
<sequence length="273" mass="29598">MPYIEAQDGTRLFYKDWGSGRPVVLIHGWPLDADMWEYQQPALTEAGFRTIAYDRRGFGRSDQPWAGYDYDTFADDLKAVLDALDLQDVALVGFSMGGGEVARYLSRHGSARVSKAVLVSAVTPMLVKNADHPEGVDESVFTGMIDGLRADRPHFLAQFAKTFFGAGVFSAPSSTELMAWTGEVAMLASPKATVDCVRAFGWTDFRGDMAAFRVPTLVIHGDDDQTVPFAVSGKAAAAAIPGAQLAVYEGAPHAVPFTHAERLTDDLLAFLRS</sequence>
<dbReference type="Pfam" id="PF00561">
    <property type="entry name" value="Abhydrolase_1"/>
    <property type="match status" value="1"/>
</dbReference>
<dbReference type="AlphaFoldDB" id="A0A2U8WC83"/>
<dbReference type="KEGG" id="mets:DK389_28510"/>
<dbReference type="Proteomes" id="UP000245926">
    <property type="component" value="Chromosome"/>
</dbReference>
<comment type="similarity">
    <text evidence="1">Belongs to the AB hydrolase superfamily. Bacterial non-heme haloperoxidase / perhydrolase family.</text>
</comment>
<organism evidence="3 4">
    <name type="scientific">Methylobacterium durans</name>
    <dbReference type="NCBI Taxonomy" id="2202825"/>
    <lineage>
        <taxon>Bacteria</taxon>
        <taxon>Pseudomonadati</taxon>
        <taxon>Pseudomonadota</taxon>
        <taxon>Alphaproteobacteria</taxon>
        <taxon>Hyphomicrobiales</taxon>
        <taxon>Methylobacteriaceae</taxon>
        <taxon>Methylobacterium</taxon>
    </lineage>
</organism>
<gene>
    <name evidence="3" type="ORF">DK389_28510</name>
</gene>
<dbReference type="OrthoDB" id="9779853at2"/>
<dbReference type="SUPFAM" id="SSF53474">
    <property type="entry name" value="alpha/beta-Hydrolases"/>
    <property type="match status" value="1"/>
</dbReference>
<dbReference type="PANTHER" id="PTHR43433">
    <property type="entry name" value="HYDROLASE, ALPHA/BETA FOLD FAMILY PROTEIN"/>
    <property type="match status" value="1"/>
</dbReference>
<evidence type="ECO:0000313" key="3">
    <source>
        <dbReference type="EMBL" id="AWN43737.1"/>
    </source>
</evidence>
<accession>A0A2U8WC83</accession>
<dbReference type="InterPro" id="IPR050471">
    <property type="entry name" value="AB_hydrolase"/>
</dbReference>
<dbReference type="PANTHER" id="PTHR43433:SF4">
    <property type="entry name" value="NON-HEME CHLOROPEROXIDASE-RELATED"/>
    <property type="match status" value="1"/>
</dbReference>
<feature type="domain" description="AB hydrolase-1" evidence="2">
    <location>
        <begin position="22"/>
        <end position="259"/>
    </location>
</feature>
<proteinExistence type="inferred from homology"/>
<dbReference type="PRINTS" id="PR00412">
    <property type="entry name" value="EPOXHYDRLASE"/>
</dbReference>
<evidence type="ECO:0000313" key="4">
    <source>
        <dbReference type="Proteomes" id="UP000245926"/>
    </source>
</evidence>
<dbReference type="Gene3D" id="3.40.50.1820">
    <property type="entry name" value="alpha/beta hydrolase"/>
    <property type="match status" value="1"/>
</dbReference>
<evidence type="ECO:0000259" key="2">
    <source>
        <dbReference type="Pfam" id="PF00561"/>
    </source>
</evidence>
<keyword evidence="4" id="KW-1185">Reference proteome</keyword>
<reference evidence="4" key="1">
    <citation type="submission" date="2018-05" db="EMBL/GenBank/DDBJ databases">
        <title>Complete Genome Sequence of Methylobacterium sp. 17SD2-17.</title>
        <authorList>
            <person name="Srinivasan S."/>
        </authorList>
    </citation>
    <scope>NUCLEOTIDE SEQUENCE [LARGE SCALE GENOMIC DNA]</scope>
    <source>
        <strain evidence="4">17SD2-17</strain>
    </source>
</reference>
<dbReference type="InterPro" id="IPR029058">
    <property type="entry name" value="AB_hydrolase_fold"/>
</dbReference>
<keyword evidence="3" id="KW-0378">Hydrolase</keyword>
<dbReference type="FunFam" id="3.40.50.1820:FF:000205">
    <property type="entry name" value="Non-haem bromoperoxidase BPO-A2"/>
    <property type="match status" value="1"/>
</dbReference>
<dbReference type="PRINTS" id="PR00111">
    <property type="entry name" value="ABHYDROLASE"/>
</dbReference>
<dbReference type="InterPro" id="IPR000639">
    <property type="entry name" value="Epox_hydrolase-like"/>
</dbReference>
<dbReference type="GO" id="GO:0016787">
    <property type="term" value="F:hydrolase activity"/>
    <property type="evidence" value="ECO:0007669"/>
    <property type="project" value="UniProtKB-KW"/>
</dbReference>
<dbReference type="EMBL" id="CP029550">
    <property type="protein sequence ID" value="AWN43737.1"/>
    <property type="molecule type" value="Genomic_DNA"/>
</dbReference>
<evidence type="ECO:0000256" key="1">
    <source>
        <dbReference type="ARBA" id="ARBA00038128"/>
    </source>
</evidence>
<name>A0A2U8WC83_9HYPH</name>
<protein>
    <submittedName>
        <fullName evidence="3">Alpha/beta hydrolase</fullName>
    </submittedName>
</protein>
<dbReference type="RefSeq" id="WP_109894826.1">
    <property type="nucleotide sequence ID" value="NZ_CP029550.1"/>
</dbReference>